<dbReference type="EMBL" id="CP004353">
    <property type="protein sequence ID" value="AHI21725.1"/>
    <property type="molecule type" value="Genomic_DNA"/>
</dbReference>
<comment type="similarity">
    <text evidence="1">Belongs to the ATP-dependent AMP-binding enzyme family.</text>
</comment>
<evidence type="ECO:0000313" key="6">
    <source>
        <dbReference type="Proteomes" id="UP000019222"/>
    </source>
</evidence>
<dbReference type="Proteomes" id="UP000019222">
    <property type="component" value="Chromosome"/>
</dbReference>
<dbReference type="GO" id="GO:0006631">
    <property type="term" value="P:fatty acid metabolic process"/>
    <property type="evidence" value="ECO:0007669"/>
    <property type="project" value="TreeGrafter"/>
</dbReference>
<dbReference type="KEGG" id="cvt:B843_01665"/>
<evidence type="ECO:0000259" key="4">
    <source>
        <dbReference type="Pfam" id="PF13193"/>
    </source>
</evidence>
<dbReference type="CDD" id="cd04433">
    <property type="entry name" value="AFD_class_I"/>
    <property type="match status" value="1"/>
</dbReference>
<dbReference type="GO" id="GO:0031956">
    <property type="term" value="F:medium-chain fatty acid-CoA ligase activity"/>
    <property type="evidence" value="ECO:0007669"/>
    <property type="project" value="TreeGrafter"/>
</dbReference>
<name>W5XYG5_9CORY</name>
<dbReference type="HOGENOM" id="CLU_000022_59_0_11"/>
<feature type="domain" description="AMP-binding enzyme C-terminal" evidence="4">
    <location>
        <begin position="463"/>
        <end position="540"/>
    </location>
</feature>
<dbReference type="PATRIC" id="fig|1224164.3.peg.321"/>
<dbReference type="InterPro" id="IPR042099">
    <property type="entry name" value="ANL_N_sf"/>
</dbReference>
<gene>
    <name evidence="5" type="ORF">B843_01665</name>
</gene>
<sequence length="547" mass="59244">MNPASRAFRTTAASLLKLAPVFVSSGLVSSEGSLKAALRTPEILARYRFTTARELEQAYNACPQRTALIDDDGELTYAQLRNNSRTLAKYLVSLGLDEIHLGIMARNGRGIIEPLAAKGYAGASVYLLNIGSSAEQLLGCITRDGINVLVVDEEFVGRVPQDLKGLKVIVGHREKEPHPRTAEFITVDDVLNQWAHTPEARAAKLPLLPKHGPVVLMSSGTTGTPKGVVRPEPVIPGVVASLLGHVPWHANMRLQLTASIFHTWGWGCLNIALAGRSTIVTRRIFDPEQVIKDIETYKLEGMFSSPIFLKHLIDVGGDTSSLKFILSSGHSLSPWLVEAMQERFGPILANLYGSTEISAAAIAGPEDLAEDPTVSGHICNGTDLVIIGDDGHPAPRGEVGRIFCANSTTLSGYTDPSIPMPTYGHMVMIGDRGYLDERNRLHVMGRADDMIIVGGENVFPGSVEDVLESMPGIADMFATGVEDDDDFERIAVWIVRSDDDAGKKLTAKDIQDWVLDKIAAHSVPRDVHFVDSLPRNATGKVVRATLL</sequence>
<dbReference type="Pfam" id="PF00501">
    <property type="entry name" value="AMP-binding"/>
    <property type="match status" value="1"/>
</dbReference>
<dbReference type="SUPFAM" id="SSF56801">
    <property type="entry name" value="Acetyl-CoA synthetase-like"/>
    <property type="match status" value="1"/>
</dbReference>
<accession>W5XYG5</accession>
<keyword evidence="6" id="KW-1185">Reference proteome</keyword>
<dbReference type="PANTHER" id="PTHR43201">
    <property type="entry name" value="ACYL-COA SYNTHETASE"/>
    <property type="match status" value="1"/>
</dbReference>
<dbReference type="InterPro" id="IPR025110">
    <property type="entry name" value="AMP-bd_C"/>
</dbReference>
<dbReference type="InterPro" id="IPR020845">
    <property type="entry name" value="AMP-binding_CS"/>
</dbReference>
<evidence type="ECO:0000256" key="2">
    <source>
        <dbReference type="ARBA" id="ARBA00022598"/>
    </source>
</evidence>
<dbReference type="AlphaFoldDB" id="W5XYG5"/>
<dbReference type="PROSITE" id="PS00455">
    <property type="entry name" value="AMP_BINDING"/>
    <property type="match status" value="1"/>
</dbReference>
<dbReference type="STRING" id="1224164.B843_01665"/>
<reference evidence="5 6" key="1">
    <citation type="submission" date="2013-02" db="EMBL/GenBank/DDBJ databases">
        <title>The complete genome sequence of Corynebacterium vitaeruminis DSM 20294.</title>
        <authorList>
            <person name="Ruckert C."/>
            <person name="Albersmeier A."/>
            <person name="Kalinowski J."/>
        </authorList>
    </citation>
    <scope>NUCLEOTIDE SEQUENCE [LARGE SCALE GENOMIC DNA]</scope>
    <source>
        <strain evidence="6">ATCC 10234</strain>
    </source>
</reference>
<evidence type="ECO:0000256" key="1">
    <source>
        <dbReference type="ARBA" id="ARBA00006432"/>
    </source>
</evidence>
<dbReference type="Gene3D" id="3.40.50.12780">
    <property type="entry name" value="N-terminal domain of ligase-like"/>
    <property type="match status" value="1"/>
</dbReference>
<evidence type="ECO:0000313" key="5">
    <source>
        <dbReference type="EMBL" id="AHI21725.1"/>
    </source>
</evidence>
<dbReference type="PANTHER" id="PTHR43201:SF5">
    <property type="entry name" value="MEDIUM-CHAIN ACYL-COA LIGASE ACSF2, MITOCHONDRIAL"/>
    <property type="match status" value="1"/>
</dbReference>
<keyword evidence="2" id="KW-0436">Ligase</keyword>
<evidence type="ECO:0000259" key="3">
    <source>
        <dbReference type="Pfam" id="PF00501"/>
    </source>
</evidence>
<dbReference type="eggNOG" id="COG0318">
    <property type="taxonomic scope" value="Bacteria"/>
</dbReference>
<feature type="domain" description="AMP-dependent synthetase/ligase" evidence="3">
    <location>
        <begin position="56"/>
        <end position="413"/>
    </location>
</feature>
<dbReference type="Pfam" id="PF13193">
    <property type="entry name" value="AMP-binding_C"/>
    <property type="match status" value="1"/>
</dbReference>
<dbReference type="Gene3D" id="3.30.300.30">
    <property type="match status" value="1"/>
</dbReference>
<dbReference type="InterPro" id="IPR045851">
    <property type="entry name" value="AMP-bd_C_sf"/>
</dbReference>
<proteinExistence type="inferred from homology"/>
<dbReference type="InterPro" id="IPR000873">
    <property type="entry name" value="AMP-dep_synth/lig_dom"/>
</dbReference>
<organism evidence="5 6">
    <name type="scientific">Corynebacterium vitaeruminis DSM 20294</name>
    <dbReference type="NCBI Taxonomy" id="1224164"/>
    <lineage>
        <taxon>Bacteria</taxon>
        <taxon>Bacillati</taxon>
        <taxon>Actinomycetota</taxon>
        <taxon>Actinomycetes</taxon>
        <taxon>Mycobacteriales</taxon>
        <taxon>Corynebacteriaceae</taxon>
        <taxon>Corynebacterium</taxon>
    </lineage>
</organism>
<protein>
    <submittedName>
        <fullName evidence="5">Acyl-CoA synthetase</fullName>
    </submittedName>
</protein>